<name>A0A061HAE8_9BASI</name>
<feature type="region of interest" description="Disordered" evidence="1">
    <location>
        <begin position="70"/>
        <end position="131"/>
    </location>
</feature>
<dbReference type="Proteomes" id="UP000053664">
    <property type="component" value="Unassembled WGS sequence"/>
</dbReference>
<reference evidence="2 3" key="1">
    <citation type="journal article" date="2013" name="Plant Cell">
        <title>The transition from a phytopathogenic smut ancestor to an anamorphic biocontrol agent deciphered by comparative whole-genome analysis.</title>
        <authorList>
            <person name="Lefebvre F."/>
            <person name="Joly D.L."/>
            <person name="Labbe C."/>
            <person name="Teichmann B."/>
            <person name="Linning R."/>
            <person name="Belzile F."/>
            <person name="Bakkeren G."/>
            <person name="Belanger R.R."/>
        </authorList>
    </citation>
    <scope>NUCLEOTIDE SEQUENCE [LARGE SCALE GENOMIC DNA]</scope>
    <source>
        <strain evidence="2 3">PF-1</strain>
    </source>
</reference>
<dbReference type="KEGG" id="pfp:PFL1_05079"/>
<gene>
    <name evidence="2" type="ORF">PFL1_05079</name>
</gene>
<dbReference type="GeneID" id="19319178"/>
<evidence type="ECO:0000313" key="2">
    <source>
        <dbReference type="EMBL" id="EPQ27541.1"/>
    </source>
</evidence>
<feature type="region of interest" description="Disordered" evidence="1">
    <location>
        <begin position="1"/>
        <end position="25"/>
    </location>
</feature>
<protein>
    <submittedName>
        <fullName evidence="2">Uncharacterized protein</fullName>
    </submittedName>
</protein>
<dbReference type="AlphaFoldDB" id="A0A061HAE8"/>
<feature type="compositionally biased region" description="Acidic residues" evidence="1">
    <location>
        <begin position="91"/>
        <end position="100"/>
    </location>
</feature>
<organism evidence="2 3">
    <name type="scientific">Pseudozyma flocculosa PF-1</name>
    <dbReference type="NCBI Taxonomy" id="1277687"/>
    <lineage>
        <taxon>Eukaryota</taxon>
        <taxon>Fungi</taxon>
        <taxon>Dikarya</taxon>
        <taxon>Basidiomycota</taxon>
        <taxon>Ustilaginomycotina</taxon>
        <taxon>Ustilaginomycetes</taxon>
        <taxon>Ustilaginales</taxon>
        <taxon>Ustilaginaceae</taxon>
        <taxon>Pseudozyma</taxon>
    </lineage>
</organism>
<proteinExistence type="predicted"/>
<feature type="compositionally biased region" description="Basic and acidic residues" evidence="1">
    <location>
        <begin position="101"/>
        <end position="115"/>
    </location>
</feature>
<evidence type="ECO:0000313" key="3">
    <source>
        <dbReference type="Proteomes" id="UP000053664"/>
    </source>
</evidence>
<dbReference type="EMBL" id="KE361639">
    <property type="protein sequence ID" value="EPQ27541.1"/>
    <property type="molecule type" value="Genomic_DNA"/>
</dbReference>
<evidence type="ECO:0000256" key="1">
    <source>
        <dbReference type="SAM" id="MobiDB-lite"/>
    </source>
</evidence>
<dbReference type="HOGENOM" id="CLU_1129492_0_0_1"/>
<sequence length="246" mass="26799">MPRRAASPEVITIEESDEEKPLKSLPTIPWRAPLNLPLCDDGNSVQASDVCHQRAKKLDVKATAVEDTLEASNGVAPAASPEKSLFLLSSSDDDDDDDSDDIYKGKDRDDDDKNAGDPFPGQTAKEQRKRTVSDVLFATASEVSPLAKKCPASEPDKAKTTTSRTCDTTSRVARQTKDRKRKSGDLAAVDKYEPQGFSAREAIAIPLSGWTDEQFGWLNYAIREVMACHVRISTGLDGKSALGWVD</sequence>
<feature type="compositionally biased region" description="Low complexity" evidence="1">
    <location>
        <begin position="160"/>
        <end position="171"/>
    </location>
</feature>
<feature type="region of interest" description="Disordered" evidence="1">
    <location>
        <begin position="144"/>
        <end position="187"/>
    </location>
</feature>
<dbReference type="RefSeq" id="XP_007880799.1">
    <property type="nucleotide sequence ID" value="XM_007882608.1"/>
</dbReference>
<accession>A0A061HAE8</accession>